<dbReference type="PANTHER" id="PTHR12558">
    <property type="entry name" value="CELL DIVISION CYCLE 16,23,27"/>
    <property type="match status" value="1"/>
</dbReference>
<evidence type="ECO:0000256" key="4">
    <source>
        <dbReference type="SAM" id="MobiDB-lite"/>
    </source>
</evidence>
<evidence type="ECO:0000256" key="3">
    <source>
        <dbReference type="PROSITE-ProRule" id="PRU01091"/>
    </source>
</evidence>
<dbReference type="AlphaFoldDB" id="A0A9X2RKR6"/>
<dbReference type="GO" id="GO:0000160">
    <property type="term" value="P:phosphorelay signal transduction system"/>
    <property type="evidence" value="ECO:0007669"/>
    <property type="project" value="InterPro"/>
</dbReference>
<dbReference type="InterPro" id="IPR036388">
    <property type="entry name" value="WH-like_DNA-bd_sf"/>
</dbReference>
<dbReference type="GO" id="GO:0006355">
    <property type="term" value="P:regulation of DNA-templated transcription"/>
    <property type="evidence" value="ECO:0007669"/>
    <property type="project" value="InterPro"/>
</dbReference>
<reference evidence="6" key="1">
    <citation type="submission" date="2022-07" db="EMBL/GenBank/DDBJ databases">
        <title>Parvularcula maris sp. nov., an algicidal bacterium isolated from seawater.</title>
        <authorList>
            <person name="Li F."/>
        </authorList>
    </citation>
    <scope>NUCLEOTIDE SEQUENCE</scope>
    <source>
        <strain evidence="6">BGMRC 0090</strain>
    </source>
</reference>
<protein>
    <submittedName>
        <fullName evidence="6">Winged helix-turn-helix domain-containing protein</fullName>
    </submittedName>
</protein>
<organism evidence="6 7">
    <name type="scientific">Parvularcula maris</name>
    <dbReference type="NCBI Taxonomy" id="2965077"/>
    <lineage>
        <taxon>Bacteria</taxon>
        <taxon>Pseudomonadati</taxon>
        <taxon>Pseudomonadota</taxon>
        <taxon>Alphaproteobacteria</taxon>
        <taxon>Parvularculales</taxon>
        <taxon>Parvularculaceae</taxon>
        <taxon>Parvularcula</taxon>
    </lineage>
</organism>
<dbReference type="PROSITE" id="PS50005">
    <property type="entry name" value="TPR"/>
    <property type="match status" value="1"/>
</dbReference>
<dbReference type="SMART" id="SM00028">
    <property type="entry name" value="TPR"/>
    <property type="match status" value="2"/>
</dbReference>
<comment type="caution">
    <text evidence="6">The sequence shown here is derived from an EMBL/GenBank/DDBJ whole genome shotgun (WGS) entry which is preliminary data.</text>
</comment>
<dbReference type="Gene3D" id="1.10.10.10">
    <property type="entry name" value="Winged helix-like DNA-binding domain superfamily/Winged helix DNA-binding domain"/>
    <property type="match status" value="1"/>
</dbReference>
<dbReference type="SUPFAM" id="SSF48452">
    <property type="entry name" value="TPR-like"/>
    <property type="match status" value="1"/>
</dbReference>
<evidence type="ECO:0000256" key="2">
    <source>
        <dbReference type="PROSITE-ProRule" id="PRU00339"/>
    </source>
</evidence>
<proteinExistence type="predicted"/>
<dbReference type="InterPro" id="IPR011990">
    <property type="entry name" value="TPR-like_helical_dom_sf"/>
</dbReference>
<dbReference type="SUPFAM" id="SSF46894">
    <property type="entry name" value="C-terminal effector domain of the bipartite response regulators"/>
    <property type="match status" value="1"/>
</dbReference>
<dbReference type="PANTHER" id="PTHR12558:SF13">
    <property type="entry name" value="CELL DIVISION CYCLE PROTEIN 27 HOMOLOG"/>
    <property type="match status" value="1"/>
</dbReference>
<dbReference type="Pfam" id="PF00486">
    <property type="entry name" value="Trans_reg_C"/>
    <property type="match status" value="1"/>
</dbReference>
<feature type="DNA-binding region" description="OmpR/PhoB-type" evidence="3">
    <location>
        <begin position="7"/>
        <end position="105"/>
    </location>
</feature>
<dbReference type="Gene3D" id="3.40.50.10070">
    <property type="entry name" value="TolB, N-terminal domain"/>
    <property type="match status" value="1"/>
</dbReference>
<dbReference type="PROSITE" id="PS51755">
    <property type="entry name" value="OMPR_PHOB"/>
    <property type="match status" value="1"/>
</dbReference>
<feature type="repeat" description="TPR" evidence="2">
    <location>
        <begin position="435"/>
        <end position="468"/>
    </location>
</feature>
<evidence type="ECO:0000313" key="6">
    <source>
        <dbReference type="EMBL" id="MCQ8186063.1"/>
    </source>
</evidence>
<keyword evidence="2" id="KW-0802">TPR repeat</keyword>
<dbReference type="InterPro" id="IPR019734">
    <property type="entry name" value="TPR_rpt"/>
</dbReference>
<feature type="domain" description="OmpR/PhoB-type" evidence="5">
    <location>
        <begin position="7"/>
        <end position="105"/>
    </location>
</feature>
<feature type="region of interest" description="Disordered" evidence="4">
    <location>
        <begin position="109"/>
        <end position="129"/>
    </location>
</feature>
<evidence type="ECO:0000256" key="1">
    <source>
        <dbReference type="ARBA" id="ARBA00023125"/>
    </source>
</evidence>
<dbReference type="EMBL" id="JANIBC010000011">
    <property type="protein sequence ID" value="MCQ8186063.1"/>
    <property type="molecule type" value="Genomic_DNA"/>
</dbReference>
<keyword evidence="7" id="KW-1185">Reference proteome</keyword>
<accession>A0A9X2RKR6</accession>
<gene>
    <name evidence="6" type="ORF">NOG11_11755</name>
</gene>
<name>A0A9X2RKR6_9PROT</name>
<sequence>MVASKADTLLESGELTLDLRDESVLLGGNKAALSPTAFRLLVALMSEPETLQSKEALILKVWDGRAVSDAALTTAIREVRLALSDQPRQPRYIETVHGRGYRFLQPVSSAPRQEAGGPAEPRQSAAPSAPVPASRLKWITALAAVLLLAVTGSFMVSADFLPVDRKSGEAQALRSIAVLPFHTGTTLEEDELFADMVHDDLLTRLAALDGFKTISRTSMLSYRGAAKTTPEVAAELGVDAVLEGTVRRGGDRVRINLTLVSAHDDRPLWAESYERSLEAGDLFDIQAQMGAEIADALTLALSTEEKAELAEAPTVSFDAYAAYFRGKRIFEEALVENWQEDAIAAFEEAIALDPSFVSAWAAKAHVELSRYWYGDGTGRAWVERARQSLEQADAIDPRNIDTLISWGYYHYWGFRDYETAEEKLAEALSLGANRAEAWELRAYVARRRGDFRTAINALKRAHELNPLDIELLTERLETYAPLGYPEEAKAMIQAASNLNPTSLDLINNEARFWWYQGDYEAAWASVNKPVTNPGKFHAVRISQYALLLGEEESFQQSLAGWDEAFAAEAEGRFHRHFLLAEWFVNRGEEKEAQPHLAALDALIADPQFGDGKVWAPNGSVTPVDLPGLRRDAVAVRQKVAEYEALNITDTWQAARHWPPIAKAFVRVGDHGRALDYLEKYTELYGPAGYLRFVNHTAFQPLLEEPRFKALEGTYRRSVTSRG</sequence>
<evidence type="ECO:0000313" key="7">
    <source>
        <dbReference type="Proteomes" id="UP001142610"/>
    </source>
</evidence>
<dbReference type="Gene3D" id="1.25.40.10">
    <property type="entry name" value="Tetratricopeptide repeat domain"/>
    <property type="match status" value="2"/>
</dbReference>
<dbReference type="GO" id="GO:0003677">
    <property type="term" value="F:DNA binding"/>
    <property type="evidence" value="ECO:0007669"/>
    <property type="project" value="UniProtKB-UniRule"/>
</dbReference>
<dbReference type="InterPro" id="IPR001867">
    <property type="entry name" value="OmpR/PhoB-type_DNA-bd"/>
</dbReference>
<keyword evidence="1 3" id="KW-0238">DNA-binding</keyword>
<dbReference type="CDD" id="cd00383">
    <property type="entry name" value="trans_reg_C"/>
    <property type="match status" value="1"/>
</dbReference>
<dbReference type="InterPro" id="IPR016032">
    <property type="entry name" value="Sig_transdc_resp-reg_C-effctor"/>
</dbReference>
<dbReference type="RefSeq" id="WP_256619958.1">
    <property type="nucleotide sequence ID" value="NZ_JANIBC010000011.1"/>
</dbReference>
<dbReference type="Pfam" id="PF13428">
    <property type="entry name" value="TPR_14"/>
    <property type="match status" value="1"/>
</dbReference>
<dbReference type="SMART" id="SM00862">
    <property type="entry name" value="Trans_reg_C"/>
    <property type="match status" value="1"/>
</dbReference>
<evidence type="ECO:0000259" key="5">
    <source>
        <dbReference type="PROSITE" id="PS51755"/>
    </source>
</evidence>
<dbReference type="Proteomes" id="UP001142610">
    <property type="component" value="Unassembled WGS sequence"/>
</dbReference>